<sequence>MKKMFVGVFAAGVIFAGSAFAGNIYAAESEDVNQGQNYVDAGENGVCVNAAAE</sequence>
<dbReference type="STRING" id="1122934.SAMN02745691_02097"/>
<evidence type="ECO:0000313" key="2">
    <source>
        <dbReference type="EMBL" id="SHJ52045.1"/>
    </source>
</evidence>
<dbReference type="RefSeq" id="WP_178138591.1">
    <property type="nucleotide sequence ID" value="NZ_FQYT01000024.1"/>
</dbReference>
<dbReference type="EMBL" id="FQYT01000024">
    <property type="protein sequence ID" value="SHJ52045.1"/>
    <property type="molecule type" value="Genomic_DNA"/>
</dbReference>
<proteinExistence type="predicted"/>
<feature type="signal peptide" evidence="1">
    <location>
        <begin position="1"/>
        <end position="21"/>
    </location>
</feature>
<feature type="chain" id="PRO_5039277019" evidence="1">
    <location>
        <begin position="22"/>
        <end position="53"/>
    </location>
</feature>
<reference evidence="2 3" key="1">
    <citation type="submission" date="2016-11" db="EMBL/GenBank/DDBJ databases">
        <authorList>
            <person name="Jaros S."/>
            <person name="Januszkiewicz K."/>
            <person name="Wedrychowicz H."/>
        </authorList>
    </citation>
    <scope>NUCLEOTIDE SEQUENCE [LARGE SCALE GENOMIC DNA]</scope>
    <source>
        <strain evidence="2 3">DSM 15970</strain>
    </source>
</reference>
<organism evidence="2 3">
    <name type="scientific">Parasporobacterium paucivorans DSM 15970</name>
    <dbReference type="NCBI Taxonomy" id="1122934"/>
    <lineage>
        <taxon>Bacteria</taxon>
        <taxon>Bacillati</taxon>
        <taxon>Bacillota</taxon>
        <taxon>Clostridia</taxon>
        <taxon>Lachnospirales</taxon>
        <taxon>Lachnospiraceae</taxon>
        <taxon>Parasporobacterium</taxon>
    </lineage>
</organism>
<evidence type="ECO:0000313" key="3">
    <source>
        <dbReference type="Proteomes" id="UP000184342"/>
    </source>
</evidence>
<dbReference type="Proteomes" id="UP000184342">
    <property type="component" value="Unassembled WGS sequence"/>
</dbReference>
<accession>A0A1M6JZE4</accession>
<dbReference type="AlphaFoldDB" id="A0A1M6JZE4"/>
<gene>
    <name evidence="2" type="ORF">SAMN02745691_02097</name>
</gene>
<name>A0A1M6JZE4_9FIRM</name>
<evidence type="ECO:0000256" key="1">
    <source>
        <dbReference type="SAM" id="SignalP"/>
    </source>
</evidence>
<keyword evidence="1" id="KW-0732">Signal</keyword>
<keyword evidence="3" id="KW-1185">Reference proteome</keyword>
<protein>
    <submittedName>
        <fullName evidence="2">Uncharacterized protein</fullName>
    </submittedName>
</protein>